<sequence length="351" mass="38507">MSAHRSPYQAPPDLEGSFRSTNSTLFPPMPNLSLDYDSSAEPDGSSLPFQHARPSSGDRHTAGTIPTFPPVPSLRLAPGVGNSPKRANYAHSRSWTFPSTFAPSYDTQSGRNPGDSEGQSSTPFSKPVDPTVGPQNPDGSMHIATINYQRLAANLQATLFEKIMAATWEDDDGADNGGKRARASHGEDLGKRAEVSTFSARDRALANLESLHEANRFTAGGYKDYEEIVTGSLCDLADAISGVDGFTEETSLLSLTQGLEGCMLPEKTDRDTTTLMCVETAYNDLVQKYSRLQLENAQLERAAREWRQALDDMTSYSNLQSRCMSGRISREEFESQRSMIGRRMNSMRRDA</sequence>
<evidence type="ECO:0000313" key="3">
    <source>
        <dbReference type="EMBL" id="ALO69313.1"/>
    </source>
</evidence>
<evidence type="ECO:0000256" key="1">
    <source>
        <dbReference type="SAM" id="Coils"/>
    </source>
</evidence>
<feature type="compositionally biased region" description="Polar residues" evidence="2">
    <location>
        <begin position="100"/>
        <end position="124"/>
    </location>
</feature>
<proteinExistence type="predicted"/>
<feature type="region of interest" description="Disordered" evidence="2">
    <location>
        <begin position="1"/>
        <end position="88"/>
    </location>
</feature>
<name>A0A0S2M5T8_CRYD1</name>
<feature type="coiled-coil region" evidence="1">
    <location>
        <begin position="282"/>
        <end position="309"/>
    </location>
</feature>
<gene>
    <name evidence="3" type="ordered locus">CNG04025</name>
</gene>
<feature type="region of interest" description="Disordered" evidence="2">
    <location>
        <begin position="100"/>
        <end position="141"/>
    </location>
</feature>
<dbReference type="GeneID" id="36392962"/>
<evidence type="ECO:0000313" key="4">
    <source>
        <dbReference type="Proteomes" id="UP000002149"/>
    </source>
</evidence>
<accession>A0A0S2M5T8</accession>
<dbReference type="PaxDb" id="214684-A0A0S2M5T8"/>
<dbReference type="VEuPathDB" id="FungiDB:CNG04025"/>
<dbReference type="OrthoDB" id="2576454at2759"/>
<dbReference type="RefSeq" id="XP_024514571.1">
    <property type="nucleotide sequence ID" value="XM_024658652.1"/>
</dbReference>
<dbReference type="InParanoid" id="A0A0S2M5T8"/>
<reference evidence="3 4" key="1">
    <citation type="journal article" date="2005" name="Science">
        <title>The genome of the basidiomycetous yeast and human pathogen Cryptococcus neoformans.</title>
        <authorList>
            <person name="Loftus B.J."/>
            <person name="Fung E."/>
            <person name="Roncaglia P."/>
            <person name="Rowley D."/>
            <person name="Amedeo P."/>
            <person name="Bruno D."/>
            <person name="Vamathevan J."/>
            <person name="Miranda M."/>
            <person name="Anderson I.J."/>
            <person name="Fraser J.A."/>
            <person name="Allen J.E."/>
            <person name="Bosdet I.E."/>
            <person name="Brent M.R."/>
            <person name="Chiu R."/>
            <person name="Doering T.L."/>
            <person name="Donlin M.J."/>
            <person name="D'Souza C.A."/>
            <person name="Fox D.S."/>
            <person name="Grinberg V."/>
            <person name="Fu J."/>
            <person name="Fukushima M."/>
            <person name="Haas B.J."/>
            <person name="Huang J.C."/>
            <person name="Janbon G."/>
            <person name="Jones S.J."/>
            <person name="Koo H.L."/>
            <person name="Krzywinski M.I."/>
            <person name="Kwon-Chung J.K."/>
            <person name="Lengeler K.B."/>
            <person name="Maiti R."/>
            <person name="Marra M.A."/>
            <person name="Marra R.E."/>
            <person name="Mathewson C.A."/>
            <person name="Mitchell T.G."/>
            <person name="Pertea M."/>
            <person name="Riggs F.R."/>
            <person name="Salzberg S.L."/>
            <person name="Schein J.E."/>
            <person name="Shvartsbeyn A."/>
            <person name="Shin H."/>
            <person name="Shumway M."/>
            <person name="Specht C.A."/>
            <person name="Suh B.B."/>
            <person name="Tenney A."/>
            <person name="Utterback T.R."/>
            <person name="Wickes B.L."/>
            <person name="Wortman J.R."/>
            <person name="Wye N.H."/>
            <person name="Kronstad J.W."/>
            <person name="Lodge J.K."/>
            <person name="Heitman J."/>
            <person name="Davis R.W."/>
            <person name="Fraser C.M."/>
            <person name="Hyman R.W."/>
        </authorList>
    </citation>
    <scope>NUCLEOTIDE SEQUENCE [LARGE SCALE GENOMIC DNA]</scope>
    <source>
        <strain evidence="4">JEC21 / ATCC MYA-565</strain>
    </source>
</reference>
<dbReference type="KEGG" id="cne:CNG04025"/>
<organism evidence="3 4">
    <name type="scientific">Cryptococcus deneoformans (strain JEC21 / ATCC MYA-565)</name>
    <name type="common">Cryptococcus neoformans var. neoformans serotype D</name>
    <dbReference type="NCBI Taxonomy" id="214684"/>
    <lineage>
        <taxon>Eukaryota</taxon>
        <taxon>Fungi</taxon>
        <taxon>Dikarya</taxon>
        <taxon>Basidiomycota</taxon>
        <taxon>Agaricomycotina</taxon>
        <taxon>Tremellomycetes</taxon>
        <taxon>Tremellales</taxon>
        <taxon>Cryptococcaceae</taxon>
        <taxon>Cryptococcus</taxon>
        <taxon>Cryptococcus neoformans species complex</taxon>
    </lineage>
</organism>
<evidence type="ECO:0000256" key="2">
    <source>
        <dbReference type="SAM" id="MobiDB-lite"/>
    </source>
</evidence>
<keyword evidence="1" id="KW-0175">Coiled coil</keyword>
<protein>
    <submittedName>
        <fullName evidence="3">Uncharacterized protein</fullName>
    </submittedName>
</protein>
<dbReference type="EMBL" id="AE017347">
    <property type="protein sequence ID" value="ALO69313.1"/>
    <property type="molecule type" value="Genomic_DNA"/>
</dbReference>
<keyword evidence="4" id="KW-1185">Reference proteome</keyword>
<dbReference type="AlphaFoldDB" id="A0A0S2M5T8"/>
<dbReference type="Proteomes" id="UP000002149">
    <property type="component" value="Chromosome 7"/>
</dbReference>